<feature type="compositionally biased region" description="Gly residues" evidence="6">
    <location>
        <begin position="176"/>
        <end position="190"/>
    </location>
</feature>
<keyword evidence="2" id="KW-0479">Metal-binding</keyword>
<dbReference type="PANTHER" id="PTHR46395">
    <property type="entry name" value="ADP-RIBOSYLATION FACTOR GTPASE-ACTIVATING PROTEIN 1"/>
    <property type="match status" value="1"/>
</dbReference>
<feature type="compositionally biased region" description="Polar residues" evidence="6">
    <location>
        <begin position="371"/>
        <end position="396"/>
    </location>
</feature>
<feature type="region of interest" description="Disordered" evidence="6">
    <location>
        <begin position="141"/>
        <end position="195"/>
    </location>
</feature>
<keyword evidence="3 5" id="KW-0863">Zinc-finger</keyword>
<dbReference type="InterPro" id="IPR038508">
    <property type="entry name" value="ArfGAP_dom_sf"/>
</dbReference>
<organism evidence="8 9">
    <name type="scientific">Bodo saltans</name>
    <name type="common">Flagellated protozoan</name>
    <dbReference type="NCBI Taxonomy" id="75058"/>
    <lineage>
        <taxon>Eukaryota</taxon>
        <taxon>Discoba</taxon>
        <taxon>Euglenozoa</taxon>
        <taxon>Kinetoplastea</taxon>
        <taxon>Metakinetoplastina</taxon>
        <taxon>Eubodonida</taxon>
        <taxon>Bodonidae</taxon>
        <taxon>Bodo</taxon>
    </lineage>
</organism>
<dbReference type="SUPFAM" id="SSF57863">
    <property type="entry name" value="ArfGap/RecO-like zinc finger"/>
    <property type="match status" value="1"/>
</dbReference>
<proteinExistence type="predicted"/>
<feature type="compositionally biased region" description="Basic and acidic residues" evidence="6">
    <location>
        <begin position="551"/>
        <end position="560"/>
    </location>
</feature>
<dbReference type="PROSITE" id="PS50115">
    <property type="entry name" value="ARFGAP"/>
    <property type="match status" value="1"/>
</dbReference>
<feature type="compositionally biased region" description="Low complexity" evidence="6">
    <location>
        <begin position="343"/>
        <end position="365"/>
    </location>
</feature>
<evidence type="ECO:0000313" key="8">
    <source>
        <dbReference type="EMBL" id="CUI14744.1"/>
    </source>
</evidence>
<keyword evidence="4" id="KW-0862">Zinc</keyword>
<dbReference type="PANTHER" id="PTHR46395:SF1">
    <property type="entry name" value="ADP-RIBOSYLATION FACTOR GTPASE-ACTIVATING PROTEIN 1"/>
    <property type="match status" value="1"/>
</dbReference>
<evidence type="ECO:0000256" key="6">
    <source>
        <dbReference type="SAM" id="MobiDB-lite"/>
    </source>
</evidence>
<dbReference type="GO" id="GO:0030100">
    <property type="term" value="P:regulation of endocytosis"/>
    <property type="evidence" value="ECO:0007669"/>
    <property type="project" value="TreeGrafter"/>
</dbReference>
<evidence type="ECO:0000256" key="5">
    <source>
        <dbReference type="PROSITE-ProRule" id="PRU00288"/>
    </source>
</evidence>
<dbReference type="OMA" id="HIEHKAE"/>
<feature type="compositionally biased region" description="Low complexity" evidence="6">
    <location>
        <begin position="498"/>
        <end position="519"/>
    </location>
</feature>
<evidence type="ECO:0000256" key="4">
    <source>
        <dbReference type="ARBA" id="ARBA00022833"/>
    </source>
</evidence>
<sequence>MTSQCPEDAVAFRAIFQSDPESKKCFECGYPNPQCCDINHGIFVCLDCSGVHRGLGTHLSFVRSSTMDGWTNWRPEKLKQMEVGGNRKARIFFDAKGVPKAPIRARYEHIGALMYITKLETEAAGQVFNEQRWTPPEWYHRMKQQEQQPQQQNRFSGGGGGNQPNAGQGSRFQGIGSSGGGSNGRQGSSGGDNEWFSTLASGWSTVASTTSALASKAASSAQELADEASKRASTVNYQQTASESVTAVSSGLSWGWGAVTSFASQLGSVGKSSGDDDGLNALTRAVHVSAPPAGSTASSERFGHIEHKAEGGGTPVDDDDDGLSAFRRNLPRGDGRYQGVGNTATASRTMATSSSGSAATSVARSPIPRSTGKTPIAQTTPKVSTPSSQEHPPSTISKRRPSQSLLFRRGLAGDGALSLALPHNSAVVASHLVTTTASMLLTRAVHVSAPPAGSTASSERFGHIEHKAEGGGTPVDDDDDGLSAFRRNLPRGDGRYQGAGNTATASRTTATSSSGSAATPVARSPIPRTTGKTPIAQTTPKQVSTPSSQPKKSEWDWDEE</sequence>
<feature type="compositionally biased region" description="Low complexity" evidence="6">
    <location>
        <begin position="163"/>
        <end position="175"/>
    </location>
</feature>
<keyword evidence="1" id="KW-0343">GTPase activation</keyword>
<feature type="compositionally biased region" description="Basic and acidic residues" evidence="6">
    <location>
        <begin position="460"/>
        <end position="469"/>
    </location>
</feature>
<dbReference type="GO" id="GO:0000139">
    <property type="term" value="C:Golgi membrane"/>
    <property type="evidence" value="ECO:0007669"/>
    <property type="project" value="TreeGrafter"/>
</dbReference>
<dbReference type="EMBL" id="CYKH01001608">
    <property type="protein sequence ID" value="CUI14744.1"/>
    <property type="molecule type" value="Genomic_DNA"/>
</dbReference>
<evidence type="ECO:0000259" key="7">
    <source>
        <dbReference type="PROSITE" id="PS50115"/>
    </source>
</evidence>
<feature type="compositionally biased region" description="Polar residues" evidence="6">
    <location>
        <begin position="530"/>
        <end position="550"/>
    </location>
</feature>
<gene>
    <name evidence="8" type="ORF">BSAL_13280</name>
</gene>
<evidence type="ECO:0000256" key="1">
    <source>
        <dbReference type="ARBA" id="ARBA00022468"/>
    </source>
</evidence>
<feature type="region of interest" description="Disordered" evidence="6">
    <location>
        <begin position="290"/>
        <end position="403"/>
    </location>
</feature>
<feature type="domain" description="Arf-GAP" evidence="7">
    <location>
        <begin position="9"/>
        <end position="128"/>
    </location>
</feature>
<keyword evidence="9" id="KW-1185">Reference proteome</keyword>
<dbReference type="PRINTS" id="PR00405">
    <property type="entry name" value="REVINTRACTNG"/>
</dbReference>
<protein>
    <submittedName>
        <fullName evidence="8">ADP-ribosylation factor GTPase activating protein 1, putative</fullName>
    </submittedName>
</protein>
<dbReference type="AlphaFoldDB" id="A0A0S4KJM8"/>
<accession>A0A0S4KJM8</accession>
<dbReference type="GO" id="GO:0005096">
    <property type="term" value="F:GTPase activator activity"/>
    <property type="evidence" value="ECO:0007669"/>
    <property type="project" value="UniProtKB-KW"/>
</dbReference>
<dbReference type="GO" id="GO:0032012">
    <property type="term" value="P:regulation of ARF protein signal transduction"/>
    <property type="evidence" value="ECO:0007669"/>
    <property type="project" value="TreeGrafter"/>
</dbReference>
<evidence type="ECO:0000256" key="2">
    <source>
        <dbReference type="ARBA" id="ARBA00022723"/>
    </source>
</evidence>
<dbReference type="SMART" id="SM00105">
    <property type="entry name" value="ArfGap"/>
    <property type="match status" value="1"/>
</dbReference>
<evidence type="ECO:0000256" key="3">
    <source>
        <dbReference type="ARBA" id="ARBA00022771"/>
    </source>
</evidence>
<evidence type="ECO:0000313" key="9">
    <source>
        <dbReference type="Proteomes" id="UP000051952"/>
    </source>
</evidence>
<dbReference type="InterPro" id="IPR001164">
    <property type="entry name" value="ArfGAP_dom"/>
</dbReference>
<feature type="region of interest" description="Disordered" evidence="6">
    <location>
        <begin position="450"/>
        <end position="560"/>
    </location>
</feature>
<name>A0A0S4KJM8_BODSA</name>
<feature type="compositionally biased region" description="Basic and acidic residues" evidence="6">
    <location>
        <begin position="301"/>
        <end position="310"/>
    </location>
</feature>
<dbReference type="OrthoDB" id="983479at2759"/>
<dbReference type="VEuPathDB" id="TriTrypDB:BSAL_24195"/>
<dbReference type="Gene3D" id="1.10.220.150">
    <property type="entry name" value="Arf GTPase activating protein"/>
    <property type="match status" value="1"/>
</dbReference>
<dbReference type="InterPro" id="IPR037278">
    <property type="entry name" value="ARFGAP/RecO"/>
</dbReference>
<dbReference type="GO" id="GO:0008270">
    <property type="term" value="F:zinc ion binding"/>
    <property type="evidence" value="ECO:0007669"/>
    <property type="project" value="UniProtKB-KW"/>
</dbReference>
<reference evidence="9" key="1">
    <citation type="submission" date="2015-09" db="EMBL/GenBank/DDBJ databases">
        <authorList>
            <consortium name="Pathogen Informatics"/>
        </authorList>
    </citation>
    <scope>NUCLEOTIDE SEQUENCE [LARGE SCALE GENOMIC DNA]</scope>
    <source>
        <strain evidence="9">Lake Konstanz</strain>
    </source>
</reference>
<dbReference type="Pfam" id="PF01412">
    <property type="entry name" value="ArfGap"/>
    <property type="match status" value="1"/>
</dbReference>
<feature type="compositionally biased region" description="Low complexity" evidence="6">
    <location>
        <begin position="145"/>
        <end position="155"/>
    </location>
</feature>
<dbReference type="Proteomes" id="UP000051952">
    <property type="component" value="Unassembled WGS sequence"/>
</dbReference>